<accession>E9IDQ0</accession>
<gene>
    <name evidence="1" type="ORF">SINV_12117</name>
</gene>
<name>E9IDQ0_SOLIN</name>
<dbReference type="InterPro" id="IPR036691">
    <property type="entry name" value="Endo/exonu/phosph_ase_sf"/>
</dbReference>
<organism>
    <name type="scientific">Solenopsis invicta</name>
    <name type="common">Red imported fire ant</name>
    <name type="synonym">Solenopsis wagneri</name>
    <dbReference type="NCBI Taxonomy" id="13686"/>
    <lineage>
        <taxon>Eukaryota</taxon>
        <taxon>Metazoa</taxon>
        <taxon>Ecdysozoa</taxon>
        <taxon>Arthropoda</taxon>
        <taxon>Hexapoda</taxon>
        <taxon>Insecta</taxon>
        <taxon>Pterygota</taxon>
        <taxon>Neoptera</taxon>
        <taxon>Endopterygota</taxon>
        <taxon>Hymenoptera</taxon>
        <taxon>Apocrita</taxon>
        <taxon>Aculeata</taxon>
        <taxon>Formicoidea</taxon>
        <taxon>Formicidae</taxon>
        <taxon>Myrmicinae</taxon>
        <taxon>Solenopsis</taxon>
    </lineage>
</organism>
<evidence type="ECO:0000313" key="1">
    <source>
        <dbReference type="EMBL" id="EFZ21304.1"/>
    </source>
</evidence>
<protein>
    <recommendedName>
        <fullName evidence="2">Endonuclease/exonuclease/phosphatase domain-containing protein</fullName>
    </recommendedName>
</protein>
<evidence type="ECO:0008006" key="2">
    <source>
        <dbReference type="Google" id="ProtNLM"/>
    </source>
</evidence>
<dbReference type="AlphaFoldDB" id="E9IDQ0"/>
<feature type="non-terminal residue" evidence="1">
    <location>
        <position position="105"/>
    </location>
</feature>
<reference evidence="1" key="1">
    <citation type="journal article" date="2011" name="Proc. Natl. Acad. Sci. U.S.A.">
        <title>The genome of the fire ant Solenopsis invicta.</title>
        <authorList>
            <person name="Wurm Y."/>
            <person name="Wang J."/>
            <person name="Riba-Grognuz O."/>
            <person name="Corona M."/>
            <person name="Nygaard S."/>
            <person name="Hunt B.G."/>
            <person name="Ingram K.K."/>
            <person name="Falquet L."/>
            <person name="Nipitwattanaphon M."/>
            <person name="Gotzek D."/>
            <person name="Dijkstra M.B."/>
            <person name="Oettler J."/>
            <person name="Comtesse F."/>
            <person name="Shih C.J."/>
            <person name="Wu W.J."/>
            <person name="Yang C.C."/>
            <person name="Thomas J."/>
            <person name="Beaudoing E."/>
            <person name="Pradervand S."/>
            <person name="Flegel V."/>
            <person name="Cook E.D."/>
            <person name="Fabbretti R."/>
            <person name="Stockinger H."/>
            <person name="Long L."/>
            <person name="Farmerie W.G."/>
            <person name="Oakey J."/>
            <person name="Boomsma J.J."/>
            <person name="Pamilo P."/>
            <person name="Yi S.V."/>
            <person name="Heinze J."/>
            <person name="Goodisman M.A."/>
            <person name="Farinelli L."/>
            <person name="Harshman K."/>
            <person name="Hulo N."/>
            <person name="Cerutti L."/>
            <person name="Xenarios I."/>
            <person name="Shoemaker D."/>
            <person name="Keller L."/>
        </authorList>
    </citation>
    <scope>NUCLEOTIDE SEQUENCE [LARGE SCALE GENOMIC DNA]</scope>
</reference>
<sequence>MKEKEDIIMTEIVWENVKQTIILFYGAQEGKGLKKKLEEIIREKEEGIIIIGRDFNVRIGELERKDVGEEERHRKDKVIGNKGRKIVEWITEKAWYILNETMKGD</sequence>
<dbReference type="EMBL" id="GL762459">
    <property type="protein sequence ID" value="EFZ21304.1"/>
    <property type="molecule type" value="Genomic_DNA"/>
</dbReference>
<dbReference type="HOGENOM" id="CLU_2200209_0_0_1"/>
<proteinExistence type="predicted"/>
<dbReference type="Gene3D" id="3.60.10.10">
    <property type="entry name" value="Endonuclease/exonuclease/phosphatase"/>
    <property type="match status" value="1"/>
</dbReference>